<organism evidence="3 4">
    <name type="scientific">Pristionchus entomophagus</name>
    <dbReference type="NCBI Taxonomy" id="358040"/>
    <lineage>
        <taxon>Eukaryota</taxon>
        <taxon>Metazoa</taxon>
        <taxon>Ecdysozoa</taxon>
        <taxon>Nematoda</taxon>
        <taxon>Chromadorea</taxon>
        <taxon>Rhabditida</taxon>
        <taxon>Rhabditina</taxon>
        <taxon>Diplogasteromorpha</taxon>
        <taxon>Diplogasteroidea</taxon>
        <taxon>Neodiplogasteridae</taxon>
        <taxon>Pristionchus</taxon>
    </lineage>
</organism>
<feature type="coiled-coil region" evidence="1">
    <location>
        <begin position="62"/>
        <end position="231"/>
    </location>
</feature>
<feature type="coiled-coil region" evidence="1">
    <location>
        <begin position="255"/>
        <end position="341"/>
    </location>
</feature>
<comment type="caution">
    <text evidence="3">The sequence shown here is derived from an EMBL/GenBank/DDBJ whole genome shotgun (WGS) entry which is preliminary data.</text>
</comment>
<feature type="non-terminal residue" evidence="3">
    <location>
        <position position="1"/>
    </location>
</feature>
<accession>A0AAV5SUC7</accession>
<protein>
    <submittedName>
        <fullName evidence="3">Uncharacterized protein</fullName>
    </submittedName>
</protein>
<feature type="region of interest" description="Disordered" evidence="2">
    <location>
        <begin position="523"/>
        <end position="580"/>
    </location>
</feature>
<gene>
    <name evidence="3" type="ORF">PENTCL1PPCAC_8217</name>
</gene>
<feature type="compositionally biased region" description="Basic and acidic residues" evidence="2">
    <location>
        <begin position="541"/>
        <end position="552"/>
    </location>
</feature>
<proteinExistence type="predicted"/>
<evidence type="ECO:0000313" key="4">
    <source>
        <dbReference type="Proteomes" id="UP001432027"/>
    </source>
</evidence>
<keyword evidence="1" id="KW-0175">Coiled coil</keyword>
<name>A0AAV5SUC7_9BILA</name>
<evidence type="ECO:0000313" key="3">
    <source>
        <dbReference type="EMBL" id="GMS86042.1"/>
    </source>
</evidence>
<feature type="compositionally biased region" description="Basic and acidic residues" evidence="2">
    <location>
        <begin position="563"/>
        <end position="580"/>
    </location>
</feature>
<sequence length="677" mass="78499">FSSLESSTEVSSTARRIMVNVDNSPDCASVNNFSGPSHRTFRVKKEEPMDDYGEGMNKDSRIAHLKTRLIECEQRAKKAEEEHAQATAQEMKWIEKSAESESERVSLENQLRLLLNEKEEAARAEKAVTEKFQKEVMKKYEAALAWKGKMKEELEQSKADLEKARNDWNVKLDKMARVANSDRAEYEQNLKDMGEKYESALASSSESVKLVEEMKIQKRGMEEELRKFKVDREKSMVACHERLDKIVKGERAQNEQKVKEVMEKYEADLEKAQNGWNGKFDKMRNKAAIQKNLKEMREKYESAFASSRDSEGLLETMKSEKKRLEEELGTAKANLDKAQSDWHFKMDKILLGERANNETKLWEKKEKYEADLEKARKEFNGKLEESEKTRMNLEESLKKEREERSSESREAWKRLAELKIENEDLQDQVKELKKLTGRLGSDKGLVEQREGRDDEVAKLRAVNDWAENELKDVKKEARLKQEELMNELEEMRKINGLLATTPSGKIHSALICARMQIEHLEKEVEAATPKATDSSNKRRRRPEETVDKENRRRSSRIVSRSIVDSEKDGEPLMKKSRSDSTETCVNHSAALEQTTPQCALCEQCPETALEFAMHLRRSHSSSLEENRIYLICSCGYEVRSVPSDSKHNTKSKFFHFKYYIQMNISILILLPMIFETN</sequence>
<feature type="region of interest" description="Disordered" evidence="2">
    <location>
        <begin position="25"/>
        <end position="58"/>
    </location>
</feature>
<evidence type="ECO:0000256" key="1">
    <source>
        <dbReference type="SAM" id="Coils"/>
    </source>
</evidence>
<keyword evidence="4" id="KW-1185">Reference proteome</keyword>
<dbReference type="AlphaFoldDB" id="A0AAV5SUC7"/>
<dbReference type="EMBL" id="BTSX01000002">
    <property type="protein sequence ID" value="GMS86042.1"/>
    <property type="molecule type" value="Genomic_DNA"/>
</dbReference>
<feature type="region of interest" description="Disordered" evidence="2">
    <location>
        <begin position="380"/>
        <end position="409"/>
    </location>
</feature>
<dbReference type="Proteomes" id="UP001432027">
    <property type="component" value="Unassembled WGS sequence"/>
</dbReference>
<evidence type="ECO:0000256" key="2">
    <source>
        <dbReference type="SAM" id="MobiDB-lite"/>
    </source>
</evidence>
<reference evidence="3" key="1">
    <citation type="submission" date="2023-10" db="EMBL/GenBank/DDBJ databases">
        <title>Genome assembly of Pristionchus species.</title>
        <authorList>
            <person name="Yoshida K."/>
            <person name="Sommer R.J."/>
        </authorList>
    </citation>
    <scope>NUCLEOTIDE SEQUENCE</scope>
    <source>
        <strain evidence="3">RS0144</strain>
    </source>
</reference>